<accession>S7XZN9</accession>
<dbReference type="PATRIC" id="fig|1330047.3.peg.2928"/>
<evidence type="ECO:0000313" key="2">
    <source>
        <dbReference type="Proteomes" id="UP000018420"/>
    </source>
</evidence>
<name>S7XZN9_ACIJU</name>
<dbReference type="EMBL" id="ASYZ01000176">
    <property type="protein sequence ID" value="EPR81298.1"/>
    <property type="molecule type" value="Genomic_DNA"/>
</dbReference>
<protein>
    <submittedName>
        <fullName evidence="1">Uncharacterized protein</fullName>
    </submittedName>
</protein>
<evidence type="ECO:0000313" key="1">
    <source>
        <dbReference type="EMBL" id="EPR81298.1"/>
    </source>
</evidence>
<dbReference type="Proteomes" id="UP000018420">
    <property type="component" value="Unassembled WGS sequence"/>
</dbReference>
<sequence>MSILGKPSAQDMGVKFFQEYTYSFDNKLFYVVIRYDEQSKKVVHTVCKRGNETFAIGQYVIVH</sequence>
<gene>
    <name evidence="1" type="ORF">L292_1181</name>
</gene>
<reference evidence="1 2" key="1">
    <citation type="submission" date="2013-05" db="EMBL/GenBank/DDBJ databases">
        <title>Genome assembly of Acinetobacter junii MTCC 11364.</title>
        <authorList>
            <person name="Khatri I."/>
            <person name="Singh N.K."/>
            <person name="Subramanian S."/>
            <person name="Mayilraj S."/>
        </authorList>
    </citation>
    <scope>NUCLEOTIDE SEQUENCE [LARGE SCALE GENOMIC DNA]</scope>
    <source>
        <strain evidence="1 2">MTCC 11364</strain>
    </source>
</reference>
<organism evidence="1 2">
    <name type="scientific">Acinetobacter junii CIP 107470 = MTCC 11364</name>
    <dbReference type="NCBI Taxonomy" id="1217666"/>
    <lineage>
        <taxon>Bacteria</taxon>
        <taxon>Pseudomonadati</taxon>
        <taxon>Pseudomonadota</taxon>
        <taxon>Gammaproteobacteria</taxon>
        <taxon>Moraxellales</taxon>
        <taxon>Moraxellaceae</taxon>
        <taxon>Acinetobacter</taxon>
    </lineage>
</organism>
<comment type="caution">
    <text evidence="1">The sequence shown here is derived from an EMBL/GenBank/DDBJ whole genome shotgun (WGS) entry which is preliminary data.</text>
</comment>
<dbReference type="AlphaFoldDB" id="S7XZN9"/>
<proteinExistence type="predicted"/>